<organism evidence="3 4">
    <name type="scientific">Clydaea vesicula</name>
    <dbReference type="NCBI Taxonomy" id="447962"/>
    <lineage>
        <taxon>Eukaryota</taxon>
        <taxon>Fungi</taxon>
        <taxon>Fungi incertae sedis</taxon>
        <taxon>Chytridiomycota</taxon>
        <taxon>Chytridiomycota incertae sedis</taxon>
        <taxon>Chytridiomycetes</taxon>
        <taxon>Lobulomycetales</taxon>
        <taxon>Lobulomycetaceae</taxon>
        <taxon>Clydaea</taxon>
    </lineage>
</organism>
<evidence type="ECO:0008006" key="5">
    <source>
        <dbReference type="Google" id="ProtNLM"/>
    </source>
</evidence>
<gene>
    <name evidence="3" type="ORF">HK099_005255</name>
</gene>
<dbReference type="Proteomes" id="UP001211065">
    <property type="component" value="Unassembled WGS sequence"/>
</dbReference>
<evidence type="ECO:0000256" key="1">
    <source>
        <dbReference type="SAM" id="Coils"/>
    </source>
</evidence>
<sequence>MIDSEALQTFTASVQQTNVEQQVSEEKKLRKELKLKKIIRKRKIHAVILSFAFLLSLTITIFSLILPKFFLHSNSNSIRPSVNSLIFEENIGLYSSCMKININKEVLTLRSPHCVDMFSLFCNSNFKYTQFKSTAELNATTFRQFVLEHSLAKNCDALFRMAAKTTMEYHNLHHSPQQINQQLHITSNVRQLSLIEIEQLKLQKEQLELELQLQSNLQNQDNLKSINLKVLQLQQQQQQQLQSFNNLGDYNATRSGHGNISPLGSPLPAFSCASPINDFNMSEFQEEASFEVNNNSFINTTSTSKKKVKRQSLVRQNSIVDEDNK</sequence>
<feature type="transmembrane region" description="Helical" evidence="2">
    <location>
        <begin position="44"/>
        <end position="66"/>
    </location>
</feature>
<proteinExistence type="predicted"/>
<keyword evidence="2" id="KW-0472">Membrane</keyword>
<evidence type="ECO:0000313" key="3">
    <source>
        <dbReference type="EMBL" id="KAJ3228245.1"/>
    </source>
</evidence>
<keyword evidence="2" id="KW-1133">Transmembrane helix</keyword>
<comment type="caution">
    <text evidence="3">The sequence shown here is derived from an EMBL/GenBank/DDBJ whole genome shotgun (WGS) entry which is preliminary data.</text>
</comment>
<keyword evidence="1" id="KW-0175">Coiled coil</keyword>
<evidence type="ECO:0000256" key="2">
    <source>
        <dbReference type="SAM" id="Phobius"/>
    </source>
</evidence>
<feature type="coiled-coil region" evidence="1">
    <location>
        <begin position="190"/>
        <end position="217"/>
    </location>
</feature>
<keyword evidence="4" id="KW-1185">Reference proteome</keyword>
<protein>
    <recommendedName>
        <fullName evidence="5">Transmembrane protein</fullName>
    </recommendedName>
</protein>
<evidence type="ECO:0000313" key="4">
    <source>
        <dbReference type="Proteomes" id="UP001211065"/>
    </source>
</evidence>
<reference evidence="3" key="1">
    <citation type="submission" date="2020-05" db="EMBL/GenBank/DDBJ databases">
        <title>Phylogenomic resolution of chytrid fungi.</title>
        <authorList>
            <person name="Stajich J.E."/>
            <person name="Amses K."/>
            <person name="Simmons R."/>
            <person name="Seto K."/>
            <person name="Myers J."/>
            <person name="Bonds A."/>
            <person name="Quandt C.A."/>
            <person name="Barry K."/>
            <person name="Liu P."/>
            <person name="Grigoriev I."/>
            <person name="Longcore J.E."/>
            <person name="James T.Y."/>
        </authorList>
    </citation>
    <scope>NUCLEOTIDE SEQUENCE</scope>
    <source>
        <strain evidence="3">JEL0476</strain>
    </source>
</reference>
<dbReference type="AlphaFoldDB" id="A0AAD5UC61"/>
<dbReference type="EMBL" id="JADGJW010000004">
    <property type="protein sequence ID" value="KAJ3228245.1"/>
    <property type="molecule type" value="Genomic_DNA"/>
</dbReference>
<keyword evidence="2" id="KW-0812">Transmembrane</keyword>
<name>A0AAD5UC61_9FUNG</name>
<accession>A0AAD5UC61</accession>